<dbReference type="AlphaFoldDB" id="A0A1G1Z6A1"/>
<dbReference type="PANTHER" id="PTHR32039:SF7">
    <property type="entry name" value="COMPETENCE PROTEIN COMM"/>
    <property type="match status" value="1"/>
</dbReference>
<dbReference type="InterPro" id="IPR014721">
    <property type="entry name" value="Ribsml_uS5_D2-typ_fold_subgr"/>
</dbReference>
<name>A0A1G1Z6A1_9BACT</name>
<comment type="caution">
    <text evidence="3">The sequence shown here is derived from an EMBL/GenBank/DDBJ whole genome shotgun (WGS) entry which is preliminary data.</text>
</comment>
<reference evidence="3 4" key="1">
    <citation type="journal article" date="2016" name="Nat. Commun.">
        <title>Thousands of microbial genomes shed light on interconnected biogeochemical processes in an aquifer system.</title>
        <authorList>
            <person name="Anantharaman K."/>
            <person name="Brown C.T."/>
            <person name="Hug L.A."/>
            <person name="Sharon I."/>
            <person name="Castelle C.J."/>
            <person name="Probst A.J."/>
            <person name="Thomas B.C."/>
            <person name="Singh A."/>
            <person name="Wilkins M.J."/>
            <person name="Karaoz U."/>
            <person name="Brodie E.L."/>
            <person name="Williams K.H."/>
            <person name="Hubbard S.S."/>
            <person name="Banfield J.F."/>
        </authorList>
    </citation>
    <scope>NUCLEOTIDE SEQUENCE [LARGE SCALE GENOMIC DNA]</scope>
</reference>
<evidence type="ECO:0000313" key="4">
    <source>
        <dbReference type="Proteomes" id="UP000178744"/>
    </source>
</evidence>
<dbReference type="Proteomes" id="UP000178744">
    <property type="component" value="Unassembled WGS sequence"/>
</dbReference>
<dbReference type="Gene3D" id="3.30.230.10">
    <property type="match status" value="1"/>
</dbReference>
<evidence type="ECO:0000256" key="1">
    <source>
        <dbReference type="ARBA" id="ARBA00006354"/>
    </source>
</evidence>
<protein>
    <submittedName>
        <fullName evidence="3">Magnesium chelatase</fullName>
    </submittedName>
</protein>
<dbReference type="SMART" id="SM00382">
    <property type="entry name" value="AAA"/>
    <property type="match status" value="1"/>
</dbReference>
<dbReference type="InterPro" id="IPR003593">
    <property type="entry name" value="AAA+_ATPase"/>
</dbReference>
<dbReference type="Pfam" id="PF13335">
    <property type="entry name" value="Mg_chelatase_C"/>
    <property type="match status" value="1"/>
</dbReference>
<dbReference type="EMBL" id="MHIY01000008">
    <property type="protein sequence ID" value="OGY60145.1"/>
    <property type="molecule type" value="Genomic_DNA"/>
</dbReference>
<dbReference type="InterPro" id="IPR020568">
    <property type="entry name" value="Ribosomal_Su5_D2-typ_SF"/>
</dbReference>
<sequence>MAISKLYSAELDGINAKLIEVETDLNVGLHSFSIVGLADKALSEAKERVSSAIKNSGLKPPTKENRKITVNLAPADVKKTGSQYDLAIALGYLLATKQIPQFDPTDKIFVGELALDGKTRKVNGALNFTLLAKELGISEIYLPPINAKEASLVEGVKIIPVASLDEAVNHLAKRRKIAAHQATKFSPKGSHAVDISEIKGHPAAKRALMIAASGGHNILMSGPPGSGKTMLAQALNSILPPLTLDEAIEISQIWSAAGILQGNYAEERPFRAPHQTASPASVVGGGSNPRPGEISLAHRGVLFLDELPEFRRDILEALRQPLESGKIVISRAKGNLVFPARFTLASAMNPCPCGYYGDPEKECKCTANEVFKYQKKISGPLLDRIDIHINVPRSKLEQLKKPTEDSGKIKESVKRAREVQQKRFQNAGLRILTNSEMSSKDCEKLIQLTEAAEEFIKKIFDSSMLSTRGYYRILKTARTIADLEETDTLNENHLAEAFQLRIKDA</sequence>
<dbReference type="PANTHER" id="PTHR32039">
    <property type="entry name" value="MAGNESIUM-CHELATASE SUBUNIT CHLI"/>
    <property type="match status" value="1"/>
</dbReference>
<gene>
    <name evidence="3" type="ORF">A3B23_02560</name>
</gene>
<dbReference type="InterPro" id="IPR004482">
    <property type="entry name" value="Mg_chelat-rel"/>
</dbReference>
<dbReference type="Pfam" id="PF13541">
    <property type="entry name" value="ChlI"/>
    <property type="match status" value="1"/>
</dbReference>
<accession>A0A1G1Z6A1</accession>
<dbReference type="SUPFAM" id="SSF54211">
    <property type="entry name" value="Ribosomal protein S5 domain 2-like"/>
    <property type="match status" value="1"/>
</dbReference>
<proteinExistence type="inferred from homology"/>
<comment type="similarity">
    <text evidence="1">Belongs to the Mg-chelatase subunits D/I family. ComM subfamily.</text>
</comment>
<dbReference type="InterPro" id="IPR025158">
    <property type="entry name" value="Mg_chelat-rel_C"/>
</dbReference>
<evidence type="ECO:0000259" key="2">
    <source>
        <dbReference type="SMART" id="SM00382"/>
    </source>
</evidence>
<dbReference type="InterPro" id="IPR045006">
    <property type="entry name" value="CHLI-like"/>
</dbReference>
<dbReference type="InterPro" id="IPR000523">
    <property type="entry name" value="Mg_chelatse_chII-like_cat_dom"/>
</dbReference>
<organism evidence="3 4">
    <name type="scientific">Candidatus Colwellbacteria bacterium RIFCSPLOWO2_01_FULL_48_10</name>
    <dbReference type="NCBI Taxonomy" id="1797690"/>
    <lineage>
        <taxon>Bacteria</taxon>
        <taxon>Candidatus Colwelliibacteriota</taxon>
    </lineage>
</organism>
<dbReference type="NCBIfam" id="TIGR00368">
    <property type="entry name" value="YifB family Mg chelatase-like AAA ATPase"/>
    <property type="match status" value="1"/>
</dbReference>
<dbReference type="GO" id="GO:0005524">
    <property type="term" value="F:ATP binding"/>
    <property type="evidence" value="ECO:0007669"/>
    <property type="project" value="InterPro"/>
</dbReference>
<dbReference type="Pfam" id="PF01078">
    <property type="entry name" value="Mg_chelatase"/>
    <property type="match status" value="1"/>
</dbReference>
<dbReference type="Gene3D" id="3.40.50.300">
    <property type="entry name" value="P-loop containing nucleotide triphosphate hydrolases"/>
    <property type="match status" value="1"/>
</dbReference>
<dbReference type="InterPro" id="IPR027417">
    <property type="entry name" value="P-loop_NTPase"/>
</dbReference>
<evidence type="ECO:0000313" key="3">
    <source>
        <dbReference type="EMBL" id="OGY60145.1"/>
    </source>
</evidence>
<dbReference type="STRING" id="1797690.A3B23_02560"/>
<feature type="domain" description="AAA+ ATPase" evidence="2">
    <location>
        <begin position="214"/>
        <end position="395"/>
    </location>
</feature>
<dbReference type="SUPFAM" id="SSF52540">
    <property type="entry name" value="P-loop containing nucleoside triphosphate hydrolases"/>
    <property type="match status" value="1"/>
</dbReference>